<dbReference type="AlphaFoldDB" id="A0A8H3LNL3"/>
<dbReference type="Gene3D" id="1.10.510.10">
    <property type="entry name" value="Transferase(Phosphotransferase) domain 1"/>
    <property type="match status" value="1"/>
</dbReference>
<keyword evidence="1" id="KW-0067">ATP-binding</keyword>
<evidence type="ECO:0000313" key="4">
    <source>
        <dbReference type="Proteomes" id="UP000615446"/>
    </source>
</evidence>
<dbReference type="SUPFAM" id="SSF56112">
    <property type="entry name" value="Protein kinase-like (PK-like)"/>
    <property type="match status" value="1"/>
</dbReference>
<keyword evidence="3" id="KW-0418">Kinase</keyword>
<name>A0A8H3LNL3_9GLOM</name>
<sequence>MIGGFANTVEHIKYYEYSEFENIQRIGKGSFGEVYRINWKNSDRFFFALKFFNNDVLTLKEVVKELQSHRRVLEYATGGTLDTYLNDHFNELNWSDKFHLAWQLANAVEYGIVHRDLNIKLAICKL</sequence>
<dbReference type="EMBL" id="BLAL01000208">
    <property type="protein sequence ID" value="GES91947.1"/>
    <property type="molecule type" value="Genomic_DNA"/>
</dbReference>
<evidence type="ECO:0000256" key="1">
    <source>
        <dbReference type="PROSITE-ProRule" id="PRU10141"/>
    </source>
</evidence>
<dbReference type="GO" id="GO:0005524">
    <property type="term" value="F:ATP binding"/>
    <property type="evidence" value="ECO:0007669"/>
    <property type="project" value="UniProtKB-UniRule"/>
</dbReference>
<evidence type="ECO:0000313" key="3">
    <source>
        <dbReference type="EMBL" id="GES91947.1"/>
    </source>
</evidence>
<dbReference type="PROSITE" id="PS50011">
    <property type="entry name" value="PROTEIN_KINASE_DOM"/>
    <property type="match status" value="1"/>
</dbReference>
<dbReference type="InterPro" id="IPR000719">
    <property type="entry name" value="Prot_kinase_dom"/>
</dbReference>
<dbReference type="PROSITE" id="PS00107">
    <property type="entry name" value="PROTEIN_KINASE_ATP"/>
    <property type="match status" value="1"/>
</dbReference>
<dbReference type="Pfam" id="PF07714">
    <property type="entry name" value="PK_Tyr_Ser-Thr"/>
    <property type="match status" value="1"/>
</dbReference>
<gene>
    <name evidence="3" type="ORF">RCL2_001874500</name>
</gene>
<reference evidence="3" key="1">
    <citation type="submission" date="2019-10" db="EMBL/GenBank/DDBJ databases">
        <title>Conservation and host-specific expression of non-tandemly repeated heterogenous ribosome RNA gene in arbuscular mycorrhizal fungi.</title>
        <authorList>
            <person name="Maeda T."/>
            <person name="Kobayashi Y."/>
            <person name="Nakagawa T."/>
            <person name="Ezawa T."/>
            <person name="Yamaguchi K."/>
            <person name="Bino T."/>
            <person name="Nishimoto Y."/>
            <person name="Shigenobu S."/>
            <person name="Kawaguchi M."/>
        </authorList>
    </citation>
    <scope>NUCLEOTIDE SEQUENCE</scope>
    <source>
        <strain evidence="3">HR1</strain>
    </source>
</reference>
<accession>A0A8H3LNL3</accession>
<dbReference type="GO" id="GO:0004672">
    <property type="term" value="F:protein kinase activity"/>
    <property type="evidence" value="ECO:0007669"/>
    <property type="project" value="InterPro"/>
</dbReference>
<feature type="domain" description="Protein kinase" evidence="2">
    <location>
        <begin position="20"/>
        <end position="126"/>
    </location>
</feature>
<dbReference type="InterPro" id="IPR001245">
    <property type="entry name" value="Ser-Thr/Tyr_kinase_cat_dom"/>
</dbReference>
<keyword evidence="1" id="KW-0547">Nucleotide-binding</keyword>
<protein>
    <submittedName>
        <fullName evidence="3">Kinase-like domain-containing protein</fullName>
    </submittedName>
</protein>
<keyword evidence="3" id="KW-0808">Transferase</keyword>
<organism evidence="3 4">
    <name type="scientific">Rhizophagus clarus</name>
    <dbReference type="NCBI Taxonomy" id="94130"/>
    <lineage>
        <taxon>Eukaryota</taxon>
        <taxon>Fungi</taxon>
        <taxon>Fungi incertae sedis</taxon>
        <taxon>Mucoromycota</taxon>
        <taxon>Glomeromycotina</taxon>
        <taxon>Glomeromycetes</taxon>
        <taxon>Glomerales</taxon>
        <taxon>Glomeraceae</taxon>
        <taxon>Rhizophagus</taxon>
    </lineage>
</organism>
<dbReference type="InterPro" id="IPR011009">
    <property type="entry name" value="Kinase-like_dom_sf"/>
</dbReference>
<feature type="binding site" evidence="1">
    <location>
        <position position="50"/>
    </location>
    <ligand>
        <name>ATP</name>
        <dbReference type="ChEBI" id="CHEBI:30616"/>
    </ligand>
</feature>
<dbReference type="InterPro" id="IPR017441">
    <property type="entry name" value="Protein_kinase_ATP_BS"/>
</dbReference>
<comment type="caution">
    <text evidence="3">The sequence shown here is derived from an EMBL/GenBank/DDBJ whole genome shotgun (WGS) entry which is preliminary data.</text>
</comment>
<dbReference type="Proteomes" id="UP000615446">
    <property type="component" value="Unassembled WGS sequence"/>
</dbReference>
<dbReference type="OrthoDB" id="2427446at2759"/>
<proteinExistence type="predicted"/>
<evidence type="ECO:0000259" key="2">
    <source>
        <dbReference type="PROSITE" id="PS50011"/>
    </source>
</evidence>